<feature type="chain" id="PRO_5033005419" description="TPM domain-containing protein" evidence="2">
    <location>
        <begin position="35"/>
        <end position="437"/>
    </location>
</feature>
<reference evidence="3 4" key="1">
    <citation type="submission" date="2020-07" db="EMBL/GenBank/DDBJ databases">
        <title>Sequencing the genomes of 1000 actinobacteria strains.</title>
        <authorList>
            <person name="Klenk H.-P."/>
        </authorList>
    </citation>
    <scope>NUCLEOTIDE SEQUENCE [LARGE SCALE GENOMIC DNA]</scope>
    <source>
        <strain evidence="3 4">DSM 45927</strain>
    </source>
</reference>
<sequence length="437" mass="45238">MSTSLVRTPAAAVRAALAAVLTAALALAAAPAAAAPSPAGPSPAERIAEGLRESPVYVDPSLDAALPEGQRAELAAQIEATGKPVYVIVVPLVAGDAWGGEPEQLIGAVHDRLGADGSYLASELGSSTWITGVDYGTEAEHQAADAASAVSLDSDAADTSLFGLFTRTVEIIDAGTGTADYERESDELAAETEEWDAPAPAVPGAGGGWAGGTPVWLAAGGAVLLLGAAGAWLLVRRRRAPAAPRLVAFDNADRARREQLRAEVERELVDLGERLGATTLTGGDGRAAADHAAALDAHDAAGRVLDGARGIDDLAGARVLLHLGEDLLAAAQARDSGRRAPAPRRHCFFNPLHPTSTRPVIWRAVGTTRRIKVHACTDCAAAVRGHRAPTALPVRHDGDRVPYYEVPAEESVWSATGYGNLGGDLVQRVLRGDLRRT</sequence>
<feature type="signal peptide" evidence="2">
    <location>
        <begin position="1"/>
        <end position="34"/>
    </location>
</feature>
<dbReference type="Proteomes" id="UP000575985">
    <property type="component" value="Unassembled WGS sequence"/>
</dbReference>
<keyword evidence="2" id="KW-0732">Signal</keyword>
<organism evidence="3 4">
    <name type="scientific">Streptomonospora nanhaiensis</name>
    <dbReference type="NCBI Taxonomy" id="1323731"/>
    <lineage>
        <taxon>Bacteria</taxon>
        <taxon>Bacillati</taxon>
        <taxon>Actinomycetota</taxon>
        <taxon>Actinomycetes</taxon>
        <taxon>Streptosporangiales</taxon>
        <taxon>Nocardiopsidaceae</taxon>
        <taxon>Streptomonospora</taxon>
    </lineage>
</organism>
<keyword evidence="1" id="KW-0812">Transmembrane</keyword>
<dbReference type="AlphaFoldDB" id="A0A853BV38"/>
<name>A0A853BV38_9ACTN</name>
<keyword evidence="1" id="KW-0472">Membrane</keyword>
<gene>
    <name evidence="3" type="ORF">HNR12_004638</name>
</gene>
<dbReference type="RefSeq" id="WP_246425155.1">
    <property type="nucleotide sequence ID" value="NZ_JACCFO010000001.1"/>
</dbReference>
<accession>A0A853BV38</accession>
<proteinExistence type="predicted"/>
<evidence type="ECO:0008006" key="5">
    <source>
        <dbReference type="Google" id="ProtNLM"/>
    </source>
</evidence>
<protein>
    <recommendedName>
        <fullName evidence="5">TPM domain-containing protein</fullName>
    </recommendedName>
</protein>
<comment type="caution">
    <text evidence="3">The sequence shown here is derived from an EMBL/GenBank/DDBJ whole genome shotgun (WGS) entry which is preliminary data.</text>
</comment>
<evidence type="ECO:0000256" key="2">
    <source>
        <dbReference type="SAM" id="SignalP"/>
    </source>
</evidence>
<keyword evidence="1" id="KW-1133">Transmembrane helix</keyword>
<evidence type="ECO:0000313" key="4">
    <source>
        <dbReference type="Proteomes" id="UP000575985"/>
    </source>
</evidence>
<keyword evidence="4" id="KW-1185">Reference proteome</keyword>
<evidence type="ECO:0000256" key="1">
    <source>
        <dbReference type="SAM" id="Phobius"/>
    </source>
</evidence>
<dbReference type="EMBL" id="JACCFO010000001">
    <property type="protein sequence ID" value="NYI98361.1"/>
    <property type="molecule type" value="Genomic_DNA"/>
</dbReference>
<feature type="transmembrane region" description="Helical" evidence="1">
    <location>
        <begin position="215"/>
        <end position="235"/>
    </location>
</feature>
<evidence type="ECO:0000313" key="3">
    <source>
        <dbReference type="EMBL" id="NYI98361.1"/>
    </source>
</evidence>